<dbReference type="Proteomes" id="UP000297245">
    <property type="component" value="Unassembled WGS sequence"/>
</dbReference>
<reference evidence="1 2" key="1">
    <citation type="journal article" date="2019" name="Nat. Ecol. Evol.">
        <title>Megaphylogeny resolves global patterns of mushroom evolution.</title>
        <authorList>
            <person name="Varga T."/>
            <person name="Krizsan K."/>
            <person name="Foldi C."/>
            <person name="Dima B."/>
            <person name="Sanchez-Garcia M."/>
            <person name="Sanchez-Ramirez S."/>
            <person name="Szollosi G.J."/>
            <person name="Szarkandi J.G."/>
            <person name="Papp V."/>
            <person name="Albert L."/>
            <person name="Andreopoulos W."/>
            <person name="Angelini C."/>
            <person name="Antonin V."/>
            <person name="Barry K.W."/>
            <person name="Bougher N.L."/>
            <person name="Buchanan P."/>
            <person name="Buyck B."/>
            <person name="Bense V."/>
            <person name="Catcheside P."/>
            <person name="Chovatia M."/>
            <person name="Cooper J."/>
            <person name="Damon W."/>
            <person name="Desjardin D."/>
            <person name="Finy P."/>
            <person name="Geml J."/>
            <person name="Haridas S."/>
            <person name="Hughes K."/>
            <person name="Justo A."/>
            <person name="Karasinski D."/>
            <person name="Kautmanova I."/>
            <person name="Kiss B."/>
            <person name="Kocsube S."/>
            <person name="Kotiranta H."/>
            <person name="LaButti K.M."/>
            <person name="Lechner B.E."/>
            <person name="Liimatainen K."/>
            <person name="Lipzen A."/>
            <person name="Lukacs Z."/>
            <person name="Mihaltcheva S."/>
            <person name="Morgado L.N."/>
            <person name="Niskanen T."/>
            <person name="Noordeloos M.E."/>
            <person name="Ohm R.A."/>
            <person name="Ortiz-Santana B."/>
            <person name="Ovrebo C."/>
            <person name="Racz N."/>
            <person name="Riley R."/>
            <person name="Savchenko A."/>
            <person name="Shiryaev A."/>
            <person name="Soop K."/>
            <person name="Spirin V."/>
            <person name="Szebenyi C."/>
            <person name="Tomsovsky M."/>
            <person name="Tulloss R.E."/>
            <person name="Uehling J."/>
            <person name="Grigoriev I.V."/>
            <person name="Vagvolgyi C."/>
            <person name="Papp T."/>
            <person name="Martin F.M."/>
            <person name="Miettinen O."/>
            <person name="Hibbett D.S."/>
            <person name="Nagy L.G."/>
        </authorList>
    </citation>
    <scope>NUCLEOTIDE SEQUENCE [LARGE SCALE GENOMIC DNA]</scope>
    <source>
        <strain evidence="1 2">CBS 962.96</strain>
    </source>
</reference>
<proteinExistence type="predicted"/>
<accession>A0A4S8KXU8</accession>
<gene>
    <name evidence="1" type="ORF">K435DRAFT_809919</name>
</gene>
<protein>
    <submittedName>
        <fullName evidence="1">Uncharacterized protein</fullName>
    </submittedName>
</protein>
<name>A0A4S8KXU8_DENBC</name>
<sequence>MYQHLLSVNTGGFEEISDYWDQFNKLKMRKGETAMDFIGRFRHVASELKARKDPPSEAQSISTLLKALPDTQDWKDFCRTTRCDIQADVTYRLTIWISSSGRYFGSIGSRVEVIRRMIMMVMTMVEMRRWRLWVKLEGVYCDYYRIRSYQISPLSFFLSSDCLPSNSSNSGFTPTYPYKQLSFEHHSPPTLLLPPTLEPTLEECFIIVTLVFDIPIELIQTARYPTDLTGERWGLSFMEGSMSMFAVSKILDTLGLPKTTSPASLLKMVVLWEGYQLSVAEVLHYLGWKEASFKNTRSVCEWAQEAALTKQLRQGGQGGQDGQDAMGVLKQLFWPPRQLL</sequence>
<keyword evidence="2" id="KW-1185">Reference proteome</keyword>
<evidence type="ECO:0000313" key="2">
    <source>
        <dbReference type="Proteomes" id="UP000297245"/>
    </source>
</evidence>
<dbReference type="OrthoDB" id="3051833at2759"/>
<evidence type="ECO:0000313" key="1">
    <source>
        <dbReference type="EMBL" id="THU80398.1"/>
    </source>
</evidence>
<organism evidence="1 2">
    <name type="scientific">Dendrothele bispora (strain CBS 962.96)</name>
    <dbReference type="NCBI Taxonomy" id="1314807"/>
    <lineage>
        <taxon>Eukaryota</taxon>
        <taxon>Fungi</taxon>
        <taxon>Dikarya</taxon>
        <taxon>Basidiomycota</taxon>
        <taxon>Agaricomycotina</taxon>
        <taxon>Agaricomycetes</taxon>
        <taxon>Agaricomycetidae</taxon>
        <taxon>Agaricales</taxon>
        <taxon>Agaricales incertae sedis</taxon>
        <taxon>Dendrothele</taxon>
    </lineage>
</organism>
<dbReference type="AlphaFoldDB" id="A0A4S8KXU8"/>
<dbReference type="EMBL" id="ML179909">
    <property type="protein sequence ID" value="THU80398.1"/>
    <property type="molecule type" value="Genomic_DNA"/>
</dbReference>